<keyword evidence="2" id="KW-1185">Reference proteome</keyword>
<proteinExistence type="predicted"/>
<sequence>MSKLASRVAHELEQFGVSLSLWLGEINTLRCFSQHSLIVNVILWPFRGEANVDRKNIGGWTPLMYFLNHLKDDEWKQDTPELNFESHSKGSEY</sequence>
<reference evidence="1" key="2">
    <citation type="submission" date="2025-08" db="UniProtKB">
        <authorList>
            <consortium name="Ensembl"/>
        </authorList>
    </citation>
    <scope>IDENTIFICATION</scope>
</reference>
<name>A0A8C7QR38_ONCMY</name>
<accession>A0A8C7QR38</accession>
<dbReference type="Ensembl" id="ENSOMYT00000043392.2">
    <property type="protein sequence ID" value="ENSOMYP00000039751.2"/>
    <property type="gene ID" value="ENSOMYG00000018427.2"/>
</dbReference>
<dbReference type="Proteomes" id="UP000694395">
    <property type="component" value="Chromosome 20"/>
</dbReference>
<organism evidence="1 2">
    <name type="scientific">Oncorhynchus mykiss</name>
    <name type="common">Rainbow trout</name>
    <name type="synonym">Salmo gairdneri</name>
    <dbReference type="NCBI Taxonomy" id="8022"/>
    <lineage>
        <taxon>Eukaryota</taxon>
        <taxon>Metazoa</taxon>
        <taxon>Chordata</taxon>
        <taxon>Craniata</taxon>
        <taxon>Vertebrata</taxon>
        <taxon>Euteleostomi</taxon>
        <taxon>Actinopterygii</taxon>
        <taxon>Neopterygii</taxon>
        <taxon>Teleostei</taxon>
        <taxon>Protacanthopterygii</taxon>
        <taxon>Salmoniformes</taxon>
        <taxon>Salmonidae</taxon>
        <taxon>Salmoninae</taxon>
        <taxon>Oncorhynchus</taxon>
    </lineage>
</organism>
<reference evidence="1" key="1">
    <citation type="submission" date="2020-07" db="EMBL/GenBank/DDBJ databases">
        <title>A long reads based de novo assembly of the rainbow trout Arlee double haploid line genome.</title>
        <authorList>
            <person name="Gao G."/>
            <person name="Palti Y."/>
        </authorList>
    </citation>
    <scope>NUCLEOTIDE SEQUENCE [LARGE SCALE GENOMIC DNA]</scope>
</reference>
<evidence type="ECO:0000313" key="2">
    <source>
        <dbReference type="Proteomes" id="UP000694395"/>
    </source>
</evidence>
<dbReference type="AlphaFoldDB" id="A0A8C7QR38"/>
<protein>
    <submittedName>
        <fullName evidence="1">Uncharacterized protein</fullName>
    </submittedName>
</protein>
<reference evidence="1" key="3">
    <citation type="submission" date="2025-09" db="UniProtKB">
        <authorList>
            <consortium name="Ensembl"/>
        </authorList>
    </citation>
    <scope>IDENTIFICATION</scope>
</reference>
<evidence type="ECO:0000313" key="1">
    <source>
        <dbReference type="Ensembl" id="ENSOMYP00000039751.2"/>
    </source>
</evidence>